<comment type="subcellular location">
    <subcellularLocation>
        <location evidence="1">Cell envelope</location>
    </subcellularLocation>
</comment>
<keyword evidence="10" id="KW-0575">Peroxidase</keyword>
<dbReference type="InterPro" id="IPR036909">
    <property type="entry name" value="Cyt_c-like_dom_sf"/>
</dbReference>
<organism evidence="10 11">
    <name type="scientific">Spirosoma terrae</name>
    <dbReference type="NCBI Taxonomy" id="1968276"/>
    <lineage>
        <taxon>Bacteria</taxon>
        <taxon>Pseudomonadati</taxon>
        <taxon>Bacteroidota</taxon>
        <taxon>Cytophagia</taxon>
        <taxon>Cytophagales</taxon>
        <taxon>Cytophagaceae</taxon>
        <taxon>Spirosoma</taxon>
    </lineage>
</organism>
<evidence type="ECO:0000256" key="6">
    <source>
        <dbReference type="ARBA" id="ARBA00023004"/>
    </source>
</evidence>
<evidence type="ECO:0000256" key="4">
    <source>
        <dbReference type="ARBA" id="ARBA00022729"/>
    </source>
</evidence>
<feature type="domain" description="Cytochrome c" evidence="9">
    <location>
        <begin position="318"/>
        <end position="452"/>
    </location>
</feature>
<dbReference type="SUPFAM" id="SSF46626">
    <property type="entry name" value="Cytochrome c"/>
    <property type="match status" value="2"/>
</dbReference>
<evidence type="ECO:0000256" key="3">
    <source>
        <dbReference type="ARBA" id="ARBA00022723"/>
    </source>
</evidence>
<evidence type="ECO:0000313" key="10">
    <source>
        <dbReference type="EMBL" id="NDU96255.1"/>
    </source>
</evidence>
<dbReference type="InterPro" id="IPR004852">
    <property type="entry name" value="Di-haem_cyt_c_peroxidsae"/>
</dbReference>
<proteinExistence type="predicted"/>
<dbReference type="PANTHER" id="PTHR30600:SF10">
    <property type="entry name" value="BLL6722 PROTEIN"/>
    <property type="match status" value="1"/>
</dbReference>
<evidence type="ECO:0000259" key="9">
    <source>
        <dbReference type="PROSITE" id="PS51007"/>
    </source>
</evidence>
<evidence type="ECO:0000256" key="8">
    <source>
        <dbReference type="SAM" id="Phobius"/>
    </source>
</evidence>
<dbReference type="InterPro" id="IPR038352">
    <property type="entry name" value="Imelysin_sf"/>
</dbReference>
<dbReference type="InterPro" id="IPR051395">
    <property type="entry name" value="Cytochrome_c_Peroxidase/MauG"/>
</dbReference>
<dbReference type="Pfam" id="PF03150">
    <property type="entry name" value="CCP_MauG"/>
    <property type="match status" value="1"/>
</dbReference>
<dbReference type="GO" id="GO:0030313">
    <property type="term" value="C:cell envelope"/>
    <property type="evidence" value="ECO:0007669"/>
    <property type="project" value="UniProtKB-SubCell"/>
</dbReference>
<feature type="domain" description="Cytochrome c" evidence="9">
    <location>
        <begin position="471"/>
        <end position="610"/>
    </location>
</feature>
<name>A0A6L9L6I2_9BACT</name>
<dbReference type="GO" id="GO:0046872">
    <property type="term" value="F:metal ion binding"/>
    <property type="evidence" value="ECO:0007669"/>
    <property type="project" value="UniProtKB-KW"/>
</dbReference>
<dbReference type="EMBL" id="JAAFZH010000006">
    <property type="protein sequence ID" value="NDU96255.1"/>
    <property type="molecule type" value="Genomic_DNA"/>
</dbReference>
<dbReference type="InterPro" id="IPR009056">
    <property type="entry name" value="Cyt_c-like_dom"/>
</dbReference>
<dbReference type="GO" id="GO:0020037">
    <property type="term" value="F:heme binding"/>
    <property type="evidence" value="ECO:0007669"/>
    <property type="project" value="InterPro"/>
</dbReference>
<dbReference type="Gene3D" id="1.20.1420.20">
    <property type="entry name" value="M75 peptidase, HXXE motif"/>
    <property type="match status" value="1"/>
</dbReference>
<sequence length="610" mass="67461">MISEPVRSESTTKPTPPNAWWIVFGVAAIFLGIGIYGLFRQNPTPLQLVQAQYLSDISRLDSSARQLQRSIASKKSVPDIQSTFRQTRLAYKRVEFLAELYNPETAKSINGPNIPEADETDKRIDQPEGLQVLEELLFPYDPAQHDETVKQVAILVSNVGRLAKVAASNEMTDSHVFDAIRLEVFRVMSLGITGFDSPIIHHSLPESAEVLRSLQRHVAFYQLGSTSPDLAQKLDETFVRSVQRLTQAPDFNRFDRLTFIAQQANVLSSLLLASQNALGVPVFNESRFLSPSARTLNDVDAFDASFYTKNTDDRPTSGRVALGKLLFYDPILSGDAKRTCATCHQPDRAFTDGETTSLAVGVNGQRVSRNAPTLLNASLQAAQFMDSRVAYLEDQANDVISNEVEMHGSLPKAVKALQQQTTYRKLFDEAYPGGVSEHSIKNALASYVRSLTSLDSRFDQYLRGKSVLLSDEEKLGFNLFMGKGQCATCHFFPLFNGTVPPAFAKSESEILGTPSALNSQRLDTDSGKFKTTGMELHRHAFKTPSIRNVALTAPYMHNGIYKTLDQVIDFYDRGGGIGLGFSVPNQTLPDTKLNLTKAEQQALVTFMKAL</sequence>
<evidence type="ECO:0000256" key="7">
    <source>
        <dbReference type="PROSITE-ProRule" id="PRU00433"/>
    </source>
</evidence>
<keyword evidence="8" id="KW-1133">Transmembrane helix</keyword>
<dbReference type="Gene3D" id="1.10.760.10">
    <property type="entry name" value="Cytochrome c-like domain"/>
    <property type="match status" value="2"/>
</dbReference>
<keyword evidence="8" id="KW-0472">Membrane</keyword>
<evidence type="ECO:0000313" key="11">
    <source>
        <dbReference type="Proteomes" id="UP000474175"/>
    </source>
</evidence>
<dbReference type="Proteomes" id="UP000474175">
    <property type="component" value="Unassembled WGS sequence"/>
</dbReference>
<keyword evidence="6 7" id="KW-0408">Iron</keyword>
<keyword evidence="4" id="KW-0732">Signal</keyword>
<keyword evidence="8" id="KW-0812">Transmembrane</keyword>
<dbReference type="AlphaFoldDB" id="A0A6L9L6I2"/>
<keyword evidence="3 7" id="KW-0479">Metal-binding</keyword>
<evidence type="ECO:0000256" key="1">
    <source>
        <dbReference type="ARBA" id="ARBA00004196"/>
    </source>
</evidence>
<dbReference type="GO" id="GO:0004130">
    <property type="term" value="F:cytochrome-c peroxidase activity"/>
    <property type="evidence" value="ECO:0007669"/>
    <property type="project" value="TreeGrafter"/>
</dbReference>
<dbReference type="GO" id="GO:0009055">
    <property type="term" value="F:electron transfer activity"/>
    <property type="evidence" value="ECO:0007669"/>
    <property type="project" value="InterPro"/>
</dbReference>
<gene>
    <name evidence="10" type="ORF">GK108_15340</name>
</gene>
<dbReference type="PANTHER" id="PTHR30600">
    <property type="entry name" value="CYTOCHROME C PEROXIDASE-RELATED"/>
    <property type="match status" value="1"/>
</dbReference>
<reference evidence="10 11" key="1">
    <citation type="submission" date="2020-02" db="EMBL/GenBank/DDBJ databases">
        <title>Draft genome sequence of two Spirosoma agri KCTC 52727 and Spirosoma terrae KCTC 52035.</title>
        <authorList>
            <person name="Rojas J."/>
            <person name="Ambika Manirajan B."/>
            <person name="Suarez C."/>
            <person name="Ratering S."/>
            <person name="Schnell S."/>
        </authorList>
    </citation>
    <scope>NUCLEOTIDE SEQUENCE [LARGE SCALE GENOMIC DNA]</scope>
    <source>
        <strain evidence="10 11">KCTC 52035</strain>
    </source>
</reference>
<evidence type="ECO:0000256" key="5">
    <source>
        <dbReference type="ARBA" id="ARBA00023002"/>
    </source>
</evidence>
<protein>
    <submittedName>
        <fullName evidence="10">Cytochrome-c peroxidase</fullName>
    </submittedName>
</protein>
<dbReference type="RefSeq" id="WP_163949951.1">
    <property type="nucleotide sequence ID" value="NZ_JAAFZH010000006.1"/>
</dbReference>
<accession>A0A6L9L6I2</accession>
<feature type="transmembrane region" description="Helical" evidence="8">
    <location>
        <begin position="20"/>
        <end position="39"/>
    </location>
</feature>
<evidence type="ECO:0000256" key="2">
    <source>
        <dbReference type="ARBA" id="ARBA00022617"/>
    </source>
</evidence>
<dbReference type="PROSITE" id="PS51007">
    <property type="entry name" value="CYTC"/>
    <property type="match status" value="2"/>
</dbReference>
<keyword evidence="2 7" id="KW-0349">Heme</keyword>
<keyword evidence="5" id="KW-0560">Oxidoreductase</keyword>
<keyword evidence="11" id="KW-1185">Reference proteome</keyword>
<comment type="caution">
    <text evidence="10">The sequence shown here is derived from an EMBL/GenBank/DDBJ whole genome shotgun (WGS) entry which is preliminary data.</text>
</comment>